<keyword evidence="2" id="KW-0812">Transmembrane</keyword>
<gene>
    <name evidence="3" type="ORF">PR048_005297</name>
</gene>
<dbReference type="Proteomes" id="UP001159363">
    <property type="component" value="Chromosome 2"/>
</dbReference>
<feature type="compositionally biased region" description="Basic and acidic residues" evidence="1">
    <location>
        <begin position="349"/>
        <end position="360"/>
    </location>
</feature>
<organism evidence="3 4">
    <name type="scientific">Dryococelus australis</name>
    <dbReference type="NCBI Taxonomy" id="614101"/>
    <lineage>
        <taxon>Eukaryota</taxon>
        <taxon>Metazoa</taxon>
        <taxon>Ecdysozoa</taxon>
        <taxon>Arthropoda</taxon>
        <taxon>Hexapoda</taxon>
        <taxon>Insecta</taxon>
        <taxon>Pterygota</taxon>
        <taxon>Neoptera</taxon>
        <taxon>Polyneoptera</taxon>
        <taxon>Phasmatodea</taxon>
        <taxon>Verophasmatodea</taxon>
        <taxon>Anareolatae</taxon>
        <taxon>Phasmatidae</taxon>
        <taxon>Eurycanthinae</taxon>
        <taxon>Dryococelus</taxon>
    </lineage>
</organism>
<keyword evidence="2" id="KW-0472">Membrane</keyword>
<evidence type="ECO:0000256" key="1">
    <source>
        <dbReference type="SAM" id="MobiDB-lite"/>
    </source>
</evidence>
<feature type="region of interest" description="Disordered" evidence="1">
    <location>
        <begin position="286"/>
        <end position="305"/>
    </location>
</feature>
<proteinExistence type="predicted"/>
<evidence type="ECO:0000313" key="4">
    <source>
        <dbReference type="Proteomes" id="UP001159363"/>
    </source>
</evidence>
<comment type="caution">
    <text evidence="3">The sequence shown here is derived from an EMBL/GenBank/DDBJ whole genome shotgun (WGS) entry which is preliminary data.</text>
</comment>
<keyword evidence="4" id="KW-1185">Reference proteome</keyword>
<dbReference type="EMBL" id="JARBHB010000002">
    <property type="protein sequence ID" value="KAJ8892716.1"/>
    <property type="molecule type" value="Genomic_DNA"/>
</dbReference>
<accession>A0ABQ9I8Q1</accession>
<name>A0ABQ9I8Q1_9NEOP</name>
<sequence>MQLHIHPFHFSCSCRQDNNYNYSNYAIKIEVPSPTQYRSLQVPSPRHNPMTPAKTAPQISGIATGERWRNTQGKGAARREYCTPVQSPACSGDDSFDASGSVVLIALAFLGLKRENELHVDEQERVDVSCLCGSVVSRTMQDSEKFCLSLNYLVIDLLQLNWEKLTDGGGNYRRILRQVRVTTSACSSSRLKSAGNVFLQSFNRHCNCHLGAERENTEANEAGTALPAEQHVCIVIVNGRWYSRRGRGATDGGGYLGLHLFTHWDGAGLSATFRFFNGSSEGRASLDSASSHHDITPMDSPPTGQLLGGLNSYLLPLKEIRRARSSLLTGCEKDAQTNYNTAHQNTTVVDDRTAVDDPSKEVNGAADDTPEEIDGDAAASGIPSEVDDSTALTSGLNHSCTTLVSDDEGHGSIAFEVRDRPSYSQFSFTANRDRVPVGSLQDFRMWESCRTMLLAGGFSWGCPVSPPLISGAAPYTPKSPSLGLTTSMARITCVAEKGGFWDNWLLAGDSRTHAEILDFPEFLQKNTVFFLHRKRSKSPEMTTRRAKFREIIAHLDFMLLHCTNDPTLLRLTQRGGVCGWIRTPCFVNLVHNLRNGPRPLQYSHPISLSVQHTQVNITGQALARSTHVRVPDHVPGLVTPRTSLLHNPMTVLCATFQTIAGACCGVSYFGHSCYTTAPKMGIREAASSDWLDHGLCYILFSKSLTVTPECSMSPHRVLIVSVVLSAVLIMTVVVIAVQIHVLIGVLILIAELSAVRCVVHVCRPKVKVKSQWSKVLLSWLGVTRPRLRSHECTAPALGKMGIFRDVLGKKGQF</sequence>
<evidence type="ECO:0000256" key="2">
    <source>
        <dbReference type="SAM" id="Phobius"/>
    </source>
</evidence>
<evidence type="ECO:0000313" key="3">
    <source>
        <dbReference type="EMBL" id="KAJ8892716.1"/>
    </source>
</evidence>
<protein>
    <submittedName>
        <fullName evidence="3">Uncharacterized protein</fullName>
    </submittedName>
</protein>
<feature type="transmembrane region" description="Helical" evidence="2">
    <location>
        <begin position="717"/>
        <end position="750"/>
    </location>
</feature>
<keyword evidence="2" id="KW-1133">Transmembrane helix</keyword>
<reference evidence="3 4" key="1">
    <citation type="submission" date="2023-02" db="EMBL/GenBank/DDBJ databases">
        <title>LHISI_Scaffold_Assembly.</title>
        <authorList>
            <person name="Stuart O.P."/>
            <person name="Cleave R."/>
            <person name="Magrath M.J.L."/>
            <person name="Mikheyev A.S."/>
        </authorList>
    </citation>
    <scope>NUCLEOTIDE SEQUENCE [LARGE SCALE GENOMIC DNA]</scope>
    <source>
        <strain evidence="3">Daus_M_001</strain>
        <tissue evidence="3">Leg muscle</tissue>
    </source>
</reference>
<feature type="region of interest" description="Disordered" evidence="1">
    <location>
        <begin position="339"/>
        <end position="391"/>
    </location>
</feature>